<proteinExistence type="predicted"/>
<dbReference type="InterPro" id="IPR001322">
    <property type="entry name" value="Lamin_tail_dom"/>
</dbReference>
<gene>
    <name evidence="3" type="ORF">FHR82_006815</name>
</gene>
<name>A0A7W7VHI5_9PSEU</name>
<dbReference type="InterPro" id="IPR036415">
    <property type="entry name" value="Lamin_tail_dom_sf"/>
</dbReference>
<protein>
    <submittedName>
        <fullName evidence="3">Endonuclease YncB(Thermonuclease family)</fullName>
    </submittedName>
</protein>
<dbReference type="PROSITE" id="PS50830">
    <property type="entry name" value="TNASE_3"/>
    <property type="match status" value="1"/>
</dbReference>
<sequence length="324" mass="35203">MGCVHNHRQETFSVTTRHLATQGVLSRTISSVLTAALATTLLLVPPAGAQTAKPEPVRQLGTVVRVVDGDTIITDIGGQQHRIRVTGINAMELTDYDEGELKGDCHAVKATRVMKDLVLGKEVRFIAQDKNSTSGDRLRRRIQLLDGKKTDPAAKLLRQGLALWLPNKTEHRPNKHYAKLAADAARARKGLWNSQACGMGPDQGARLEVKVKWQGKETVTITNHSAAPVNLTNWWLRDSSKHGNLAHGYTFKAGTVVPAGGSIVVYSTKGANGPGQHNWGLPNPVFDNVTKAPTNMADGAYLFDPQGDVRAAQQYTPKAFIQFP</sequence>
<keyword evidence="3" id="KW-0255">Endonuclease</keyword>
<dbReference type="SUPFAM" id="SSF50199">
    <property type="entry name" value="Staphylococcal nuclease"/>
    <property type="match status" value="1"/>
</dbReference>
<feature type="domain" description="LTD" evidence="2">
    <location>
        <begin position="201"/>
        <end position="319"/>
    </location>
</feature>
<evidence type="ECO:0000259" key="2">
    <source>
        <dbReference type="PROSITE" id="PS51841"/>
    </source>
</evidence>
<evidence type="ECO:0000313" key="4">
    <source>
        <dbReference type="Proteomes" id="UP000520767"/>
    </source>
</evidence>
<dbReference type="InterPro" id="IPR035437">
    <property type="entry name" value="SNase_OB-fold_sf"/>
</dbReference>
<dbReference type="Gene3D" id="2.40.50.90">
    <property type="match status" value="1"/>
</dbReference>
<dbReference type="Proteomes" id="UP000520767">
    <property type="component" value="Unassembled WGS sequence"/>
</dbReference>
<dbReference type="Gene3D" id="2.60.40.1260">
    <property type="entry name" value="Lamin Tail domain"/>
    <property type="match status" value="1"/>
</dbReference>
<comment type="caution">
    <text evidence="3">The sequence shown here is derived from an EMBL/GenBank/DDBJ whole genome shotgun (WGS) entry which is preliminary data.</text>
</comment>
<keyword evidence="4" id="KW-1185">Reference proteome</keyword>
<keyword evidence="3" id="KW-0378">Hydrolase</keyword>
<dbReference type="RefSeq" id="WP_184814588.1">
    <property type="nucleotide sequence ID" value="NZ_JACHJQ010000007.1"/>
</dbReference>
<dbReference type="SMART" id="SM00318">
    <property type="entry name" value="SNc"/>
    <property type="match status" value="1"/>
</dbReference>
<organism evidence="3 4">
    <name type="scientific">Actinophytocola algeriensis</name>
    <dbReference type="NCBI Taxonomy" id="1768010"/>
    <lineage>
        <taxon>Bacteria</taxon>
        <taxon>Bacillati</taxon>
        <taxon>Actinomycetota</taxon>
        <taxon>Actinomycetes</taxon>
        <taxon>Pseudonocardiales</taxon>
        <taxon>Pseudonocardiaceae</taxon>
    </lineage>
</organism>
<keyword evidence="3" id="KW-0540">Nuclease</keyword>
<dbReference type="InterPro" id="IPR016071">
    <property type="entry name" value="Staphylococal_nuclease_OB-fold"/>
</dbReference>
<dbReference type="AlphaFoldDB" id="A0A7W7VHI5"/>
<dbReference type="SUPFAM" id="SSF74853">
    <property type="entry name" value="Lamin A/C globular tail domain"/>
    <property type="match status" value="1"/>
</dbReference>
<reference evidence="3 4" key="1">
    <citation type="submission" date="2020-08" db="EMBL/GenBank/DDBJ databases">
        <title>Genomic Encyclopedia of Type Strains, Phase III (KMG-III): the genomes of soil and plant-associated and newly described type strains.</title>
        <authorList>
            <person name="Whitman W."/>
        </authorList>
    </citation>
    <scope>NUCLEOTIDE SEQUENCE [LARGE SCALE GENOMIC DNA]</scope>
    <source>
        <strain evidence="3 4">CECT 8960</strain>
    </source>
</reference>
<dbReference type="EMBL" id="JACHJQ010000007">
    <property type="protein sequence ID" value="MBB4910557.1"/>
    <property type="molecule type" value="Genomic_DNA"/>
</dbReference>
<evidence type="ECO:0000313" key="3">
    <source>
        <dbReference type="EMBL" id="MBB4910557.1"/>
    </source>
</evidence>
<evidence type="ECO:0000259" key="1">
    <source>
        <dbReference type="PROSITE" id="PS50830"/>
    </source>
</evidence>
<dbReference type="PROSITE" id="PS51841">
    <property type="entry name" value="LTD"/>
    <property type="match status" value="1"/>
</dbReference>
<dbReference type="Pfam" id="PF00932">
    <property type="entry name" value="LTD"/>
    <property type="match status" value="1"/>
</dbReference>
<dbReference type="Pfam" id="PF00565">
    <property type="entry name" value="SNase"/>
    <property type="match status" value="1"/>
</dbReference>
<accession>A0A7W7VHI5</accession>
<dbReference type="GO" id="GO:0004519">
    <property type="term" value="F:endonuclease activity"/>
    <property type="evidence" value="ECO:0007669"/>
    <property type="project" value="UniProtKB-KW"/>
</dbReference>
<feature type="domain" description="TNase-like" evidence="1">
    <location>
        <begin position="57"/>
        <end position="194"/>
    </location>
</feature>